<protein>
    <submittedName>
        <fullName evidence="1">Uncharacterized protein</fullName>
    </submittedName>
</protein>
<comment type="caution">
    <text evidence="1">The sequence shown here is derived from an EMBL/GenBank/DDBJ whole genome shotgun (WGS) entry which is preliminary data.</text>
</comment>
<keyword evidence="2" id="KW-1185">Reference proteome</keyword>
<evidence type="ECO:0000313" key="2">
    <source>
        <dbReference type="Proteomes" id="UP001165186"/>
    </source>
</evidence>
<dbReference type="Proteomes" id="UP001165186">
    <property type="component" value="Unassembled WGS sequence"/>
</dbReference>
<name>A0ACB5SM18_9PEZI</name>
<reference evidence="1" key="1">
    <citation type="submission" date="2024-09" db="EMBL/GenBank/DDBJ databases">
        <title>Draft Genome Sequences of Neofusicoccum parvum.</title>
        <authorList>
            <person name="Ashida A."/>
            <person name="Camagna M."/>
            <person name="Tanaka A."/>
            <person name="Takemoto D."/>
        </authorList>
    </citation>
    <scope>NUCLEOTIDE SEQUENCE</scope>
    <source>
        <strain evidence="1">PPO83</strain>
    </source>
</reference>
<gene>
    <name evidence="1" type="primary">g7463</name>
    <name evidence="1" type="ORF">NpPPO83_00007463</name>
</gene>
<sequence length="524" mass="57759">MVGVPKSFRCQGCKRRKCDEDWPTCGPCRRGGDTCSGPPRSLIKFVAGLSPTDEAPAHDVRRGSGPLVVARSSDARVLHRLKTAQRLPKQVPGSEEALLTTELVSTLSEGNGTGYDLRFVGENIHNYYPQMLAGSAALRDAVECLLSAYKAVRRKTSGGEMKPGDELIDPRAYGKALRSLNRACQDPKQQYAVETFAATQIMEWSGANFGILGSTDFGITHSLGAYAWMLYWTYLTRSVRHIREGVPGGPSASELFAQAVTVAEELQDIDVSYISVLKQHNQIREVEIEDSLFPFSKAYHFPSQDIAKIFVWHAMFSIHTNRVIEQLVGFLGGTPDAAFKDSDKEWSRRIWLSYDYARKGKPLRGIYFFCPHSPLMASFESGNEEERAAVINAFWDMLDYRMPVEYSKSLYDSFLHSFTLGGTGRPPASIMQCAFATIDDCETIADDSAAEHGATPLEVDYSNIPMLAEVLAARNIGTVISALNMDSQNASDAQISLIQAASASGSVTRFIPSDFNVDYDVSDE</sequence>
<dbReference type="EMBL" id="BSXG01000137">
    <property type="protein sequence ID" value="GME48103.1"/>
    <property type="molecule type" value="Genomic_DNA"/>
</dbReference>
<evidence type="ECO:0000313" key="1">
    <source>
        <dbReference type="EMBL" id="GME48103.1"/>
    </source>
</evidence>
<organism evidence="1 2">
    <name type="scientific">Neofusicoccum parvum</name>
    <dbReference type="NCBI Taxonomy" id="310453"/>
    <lineage>
        <taxon>Eukaryota</taxon>
        <taxon>Fungi</taxon>
        <taxon>Dikarya</taxon>
        <taxon>Ascomycota</taxon>
        <taxon>Pezizomycotina</taxon>
        <taxon>Dothideomycetes</taxon>
        <taxon>Dothideomycetes incertae sedis</taxon>
        <taxon>Botryosphaeriales</taxon>
        <taxon>Botryosphaeriaceae</taxon>
        <taxon>Neofusicoccum</taxon>
    </lineage>
</organism>
<proteinExistence type="predicted"/>
<accession>A0ACB5SM18</accession>